<dbReference type="Gene3D" id="1.10.260.40">
    <property type="entry name" value="lambda repressor-like DNA-binding domains"/>
    <property type="match status" value="1"/>
</dbReference>
<name>A0ABW8S3V7_9CLOT</name>
<evidence type="ECO:0000313" key="4">
    <source>
        <dbReference type="Proteomes" id="UP001623600"/>
    </source>
</evidence>
<dbReference type="Pfam" id="PF01381">
    <property type="entry name" value="HTH_3"/>
    <property type="match status" value="1"/>
</dbReference>
<evidence type="ECO:0000259" key="2">
    <source>
        <dbReference type="PROSITE" id="PS50943"/>
    </source>
</evidence>
<protein>
    <submittedName>
        <fullName evidence="3">Helix-turn-helix transcriptional regulator</fullName>
    </submittedName>
</protein>
<dbReference type="PROSITE" id="PS50943">
    <property type="entry name" value="HTH_CROC1"/>
    <property type="match status" value="1"/>
</dbReference>
<gene>
    <name evidence="3" type="ORF">ACJDTP_09190</name>
</gene>
<keyword evidence="4" id="KW-1185">Reference proteome</keyword>
<dbReference type="EMBL" id="JBJIAB010000009">
    <property type="protein sequence ID" value="MFL0165239.1"/>
    <property type="molecule type" value="Genomic_DNA"/>
</dbReference>
<dbReference type="InterPro" id="IPR001387">
    <property type="entry name" value="Cro/C1-type_HTH"/>
</dbReference>
<dbReference type="PANTHER" id="PTHR46558">
    <property type="entry name" value="TRACRIPTIONAL REGULATORY PROTEIN-RELATED-RELATED"/>
    <property type="match status" value="1"/>
</dbReference>
<comment type="caution">
    <text evidence="3">The sequence shown here is derived from an EMBL/GenBank/DDBJ whole genome shotgun (WGS) entry which is preliminary data.</text>
</comment>
<sequence>MKYRIKGLRVGAGYKAGVFAKEIGISREYLRLLENGKAQNPSIELMKKISKKLNASVEELFFSDEEK</sequence>
<dbReference type="CDD" id="cd00093">
    <property type="entry name" value="HTH_XRE"/>
    <property type="match status" value="1"/>
</dbReference>
<proteinExistence type="predicted"/>
<dbReference type="PANTHER" id="PTHR46558:SF4">
    <property type="entry name" value="DNA-BIDING PHAGE PROTEIN"/>
    <property type="match status" value="1"/>
</dbReference>
<dbReference type="Proteomes" id="UP001623600">
    <property type="component" value="Unassembled WGS sequence"/>
</dbReference>
<dbReference type="SMART" id="SM00530">
    <property type="entry name" value="HTH_XRE"/>
    <property type="match status" value="1"/>
</dbReference>
<evidence type="ECO:0000313" key="3">
    <source>
        <dbReference type="EMBL" id="MFL0165239.1"/>
    </source>
</evidence>
<reference evidence="3 4" key="1">
    <citation type="submission" date="2024-11" db="EMBL/GenBank/DDBJ databases">
        <authorList>
            <person name="Heng Y.C."/>
            <person name="Lim A.C.H."/>
            <person name="Lee J.K.Y."/>
            <person name="Kittelmann S."/>
        </authorList>
    </citation>
    <scope>NUCLEOTIDE SEQUENCE [LARGE SCALE GENOMIC DNA]</scope>
    <source>
        <strain evidence="3 4">WILCCON 0112</strain>
    </source>
</reference>
<dbReference type="InterPro" id="IPR010982">
    <property type="entry name" value="Lambda_DNA-bd_dom_sf"/>
</dbReference>
<accession>A0ABW8S3V7</accession>
<keyword evidence="1" id="KW-0238">DNA-binding</keyword>
<organism evidence="3 4">
    <name type="scientific">Candidatus Clostridium helianthi</name>
    <dbReference type="NCBI Taxonomy" id="3381660"/>
    <lineage>
        <taxon>Bacteria</taxon>
        <taxon>Bacillati</taxon>
        <taxon>Bacillota</taxon>
        <taxon>Clostridia</taxon>
        <taxon>Eubacteriales</taxon>
        <taxon>Clostridiaceae</taxon>
        <taxon>Clostridium</taxon>
    </lineage>
</organism>
<dbReference type="SUPFAM" id="SSF47413">
    <property type="entry name" value="lambda repressor-like DNA-binding domains"/>
    <property type="match status" value="1"/>
</dbReference>
<feature type="domain" description="HTH cro/C1-type" evidence="2">
    <location>
        <begin position="5"/>
        <end position="60"/>
    </location>
</feature>
<dbReference type="RefSeq" id="WP_406760975.1">
    <property type="nucleotide sequence ID" value="NZ_JBJIAB010000009.1"/>
</dbReference>
<evidence type="ECO:0000256" key="1">
    <source>
        <dbReference type="ARBA" id="ARBA00023125"/>
    </source>
</evidence>